<organism evidence="15 16">
    <name type="scientific">Mycoplasma zalophi</name>
    <dbReference type="NCBI Taxonomy" id="191287"/>
    <lineage>
        <taxon>Bacteria</taxon>
        <taxon>Bacillati</taxon>
        <taxon>Mycoplasmatota</taxon>
        <taxon>Mollicutes</taxon>
        <taxon>Mycoplasmataceae</taxon>
        <taxon>Mycoplasma</taxon>
    </lineage>
</organism>
<evidence type="ECO:0000256" key="10">
    <source>
        <dbReference type="HAMAP-Rule" id="MF_00303"/>
    </source>
</evidence>
<keyword evidence="16" id="KW-1185">Reference proteome</keyword>
<evidence type="ECO:0000256" key="6">
    <source>
        <dbReference type="ARBA" id="ARBA00023186"/>
    </source>
</evidence>
<comment type="catalytic activity">
    <reaction evidence="1 10 11">
        <text>[protein]-peptidylproline (omega=180) = [protein]-peptidylproline (omega=0)</text>
        <dbReference type="Rhea" id="RHEA:16237"/>
        <dbReference type="Rhea" id="RHEA-COMP:10747"/>
        <dbReference type="Rhea" id="RHEA-COMP:10748"/>
        <dbReference type="ChEBI" id="CHEBI:83833"/>
        <dbReference type="ChEBI" id="CHEBI:83834"/>
        <dbReference type="EC" id="5.2.1.8"/>
    </reaction>
</comment>
<dbReference type="EMBL" id="JAHMHH010000001">
    <property type="protein sequence ID" value="MBU4692141.1"/>
    <property type="molecule type" value="Genomic_DNA"/>
</dbReference>
<evidence type="ECO:0000256" key="3">
    <source>
        <dbReference type="ARBA" id="ARBA00013194"/>
    </source>
</evidence>
<dbReference type="NCBIfam" id="TIGR00115">
    <property type="entry name" value="tig"/>
    <property type="match status" value="1"/>
</dbReference>
<dbReference type="InterPro" id="IPR005215">
    <property type="entry name" value="Trig_fac"/>
</dbReference>
<keyword evidence="13" id="KW-0175">Coiled coil</keyword>
<evidence type="ECO:0000256" key="2">
    <source>
        <dbReference type="ARBA" id="ARBA00005464"/>
    </source>
</evidence>
<keyword evidence="5 10" id="KW-0132">Cell division</keyword>
<evidence type="ECO:0000256" key="5">
    <source>
        <dbReference type="ARBA" id="ARBA00022618"/>
    </source>
</evidence>
<evidence type="ECO:0000256" key="1">
    <source>
        <dbReference type="ARBA" id="ARBA00000971"/>
    </source>
</evidence>
<dbReference type="EC" id="5.2.1.8" evidence="3 10"/>
<dbReference type="InterPro" id="IPR008880">
    <property type="entry name" value="Trigger_fac_C"/>
</dbReference>
<evidence type="ECO:0000256" key="11">
    <source>
        <dbReference type="PROSITE-ProRule" id="PRU00277"/>
    </source>
</evidence>
<evidence type="ECO:0000256" key="7">
    <source>
        <dbReference type="ARBA" id="ARBA00023235"/>
    </source>
</evidence>
<evidence type="ECO:0000313" key="15">
    <source>
        <dbReference type="EMBL" id="MBU4692141.1"/>
    </source>
</evidence>
<keyword evidence="10 11" id="KW-0697">Rotamase</keyword>
<evidence type="ECO:0000256" key="8">
    <source>
        <dbReference type="ARBA" id="ARBA00023306"/>
    </source>
</evidence>
<reference evidence="15" key="1">
    <citation type="submission" date="2021-06" db="EMBL/GenBank/DDBJ databases">
        <title>Novel Mycoplasma species detected in California sea lions (Zalophus californianus) from the USA.</title>
        <authorList>
            <person name="Volokhov D.V."/>
            <person name="Furtak V.A."/>
            <person name="Zagorodnyaya T.A."/>
        </authorList>
    </citation>
    <scope>NUCLEOTIDE SEQUENCE [LARGE SCALE GENOMIC DNA]</scope>
    <source>
        <strain evidence="15">CSL 5346</strain>
    </source>
</reference>
<feature type="domain" description="PPIase FKBP-type" evidence="14">
    <location>
        <begin position="164"/>
        <end position="249"/>
    </location>
</feature>
<dbReference type="InterPro" id="IPR001179">
    <property type="entry name" value="PPIase_FKBP_dom"/>
</dbReference>
<dbReference type="RefSeq" id="WP_216488463.1">
    <property type="nucleotide sequence ID" value="NZ_JAHMHH010000001.1"/>
</dbReference>
<proteinExistence type="inferred from homology"/>
<keyword evidence="10" id="KW-0963">Cytoplasm</keyword>
<accession>A0ABS6DQU7</accession>
<evidence type="ECO:0000256" key="9">
    <source>
        <dbReference type="ARBA" id="ARBA00029986"/>
    </source>
</evidence>
<dbReference type="Pfam" id="PF05697">
    <property type="entry name" value="Trigger_N"/>
    <property type="match status" value="1"/>
</dbReference>
<dbReference type="PIRSF" id="PIRSF003095">
    <property type="entry name" value="Trigger_factor"/>
    <property type="match status" value="1"/>
</dbReference>
<dbReference type="Proteomes" id="UP000718793">
    <property type="component" value="Unassembled WGS sequence"/>
</dbReference>
<dbReference type="Pfam" id="PF05698">
    <property type="entry name" value="Trigger_C"/>
    <property type="match status" value="1"/>
</dbReference>
<gene>
    <name evidence="10 15" type="primary">tig</name>
    <name evidence="15" type="ORF">KQ875_00820</name>
</gene>
<dbReference type="GO" id="GO:0003755">
    <property type="term" value="F:peptidyl-prolyl cis-trans isomerase activity"/>
    <property type="evidence" value="ECO:0007669"/>
    <property type="project" value="UniProtKB-EC"/>
</dbReference>
<keyword evidence="6 10" id="KW-0143">Chaperone</keyword>
<sequence length="443" mass="51294">MIDRKINKDTSELVITVEVDSKIWKEQQEKSLNKLRKEVQVKGYRKGKVPAEVADKHISSEQVKGAALKGTLDEAIKLAAEKVTDDDFVLDSAEYHIKEISDDNITIEFIYPLLPEIKLNDYKNLNVKLDSIEVSEEDVKNQLKALQTKNAVLYEVEEEKIEDGDRVNFDFKGFIDGEAFDGGEAEGFQLEIGSKSFIAGFEDALKQFKKGDEGSFEVTFPENYHMEHLRNKVATFKVKINKIERAQLSEVNEDFIKEINIENVTTLEELNDYLKDLTKREKIEKAKEKFTTEIFNKIVEESEYPLPSAIIRKEMQAYYKRFEDSLKQQGVNVEQYLEVTKSTKEKLSLEINAEVVRNLKVSFTYTQLAKDENIKLNDEDYALEYKKLSDLYKMPVEEIEKYITKEQIQIPLINQKIVATLAKYNDPENYKTYFGDVLETKAE</sequence>
<evidence type="ECO:0000259" key="14">
    <source>
        <dbReference type="PROSITE" id="PS50059"/>
    </source>
</evidence>
<name>A0ABS6DQU7_9MOLU</name>
<dbReference type="PROSITE" id="PS50059">
    <property type="entry name" value="FKBP_PPIASE"/>
    <property type="match status" value="1"/>
</dbReference>
<evidence type="ECO:0000256" key="4">
    <source>
        <dbReference type="ARBA" id="ARBA00016902"/>
    </source>
</evidence>
<feature type="coiled-coil region" evidence="13">
    <location>
        <begin position="226"/>
        <end position="287"/>
    </location>
</feature>
<evidence type="ECO:0000256" key="13">
    <source>
        <dbReference type="SAM" id="Coils"/>
    </source>
</evidence>
<protein>
    <recommendedName>
        <fullName evidence="4 10">Trigger factor</fullName>
        <shortName evidence="10">TF</shortName>
        <ecNumber evidence="3 10">5.2.1.8</ecNumber>
    </recommendedName>
    <alternativeName>
        <fullName evidence="9 10">PPIase</fullName>
    </alternativeName>
</protein>
<comment type="function">
    <text evidence="10">Involved in protein export. Acts as a chaperone by maintaining the newly synthesized protein in an open conformation. Functions as a peptidyl-prolyl cis-trans isomerase.</text>
</comment>
<dbReference type="Pfam" id="PF00254">
    <property type="entry name" value="FKBP_C"/>
    <property type="match status" value="1"/>
</dbReference>
<dbReference type="InterPro" id="IPR008881">
    <property type="entry name" value="Trigger_fac_ribosome-bd_bac"/>
</dbReference>
<evidence type="ECO:0000313" key="16">
    <source>
        <dbReference type="Proteomes" id="UP000718793"/>
    </source>
</evidence>
<comment type="similarity">
    <text evidence="2 10 12">Belongs to the FKBP-type PPIase family. Tig subfamily.</text>
</comment>
<keyword evidence="7 10" id="KW-0413">Isomerase</keyword>
<comment type="subcellular location">
    <subcellularLocation>
        <location evidence="10">Cytoplasm</location>
    </subcellularLocation>
    <text evidence="10">About half TF is bound to the ribosome near the polypeptide exit tunnel while the other half is free in the cytoplasm.</text>
</comment>
<keyword evidence="8 10" id="KW-0131">Cell cycle</keyword>
<evidence type="ECO:0000256" key="12">
    <source>
        <dbReference type="RuleBase" id="RU003914"/>
    </source>
</evidence>
<comment type="domain">
    <text evidence="10">Consists of 3 domains; the N-terminus binds the ribosome, the middle domain has PPIase activity, while the C-terminus has intrinsic chaperone activity on its own.</text>
</comment>
<dbReference type="HAMAP" id="MF_00303">
    <property type="entry name" value="Trigger_factor_Tig"/>
    <property type="match status" value="1"/>
</dbReference>
<comment type="caution">
    <text evidence="15">The sequence shown here is derived from an EMBL/GenBank/DDBJ whole genome shotgun (WGS) entry which is preliminary data.</text>
</comment>